<organism evidence="1 2">
    <name type="scientific">Rhizophagus clarus</name>
    <dbReference type="NCBI Taxonomy" id="94130"/>
    <lineage>
        <taxon>Eukaryota</taxon>
        <taxon>Fungi</taxon>
        <taxon>Fungi incertae sedis</taxon>
        <taxon>Mucoromycota</taxon>
        <taxon>Glomeromycotina</taxon>
        <taxon>Glomeromycetes</taxon>
        <taxon>Glomerales</taxon>
        <taxon>Glomeraceae</taxon>
        <taxon>Rhizophagus</taxon>
    </lineage>
</organism>
<proteinExistence type="predicted"/>
<dbReference type="EMBL" id="BLAL01000162">
    <property type="protein sequence ID" value="GES86726.1"/>
    <property type="molecule type" value="Genomic_DNA"/>
</dbReference>
<reference evidence="1" key="1">
    <citation type="submission" date="2019-10" db="EMBL/GenBank/DDBJ databases">
        <title>Conservation and host-specific expression of non-tandemly repeated heterogenous ribosome RNA gene in arbuscular mycorrhizal fungi.</title>
        <authorList>
            <person name="Maeda T."/>
            <person name="Kobayashi Y."/>
            <person name="Nakagawa T."/>
            <person name="Ezawa T."/>
            <person name="Yamaguchi K."/>
            <person name="Bino T."/>
            <person name="Nishimoto Y."/>
            <person name="Shigenobu S."/>
            <person name="Kawaguchi M."/>
        </authorList>
    </citation>
    <scope>NUCLEOTIDE SEQUENCE</scope>
    <source>
        <strain evidence="1">HR1</strain>
    </source>
</reference>
<dbReference type="AlphaFoldDB" id="A0A8H3LHI7"/>
<evidence type="ECO:0000313" key="1">
    <source>
        <dbReference type="EMBL" id="GES86726.1"/>
    </source>
</evidence>
<dbReference type="Proteomes" id="UP000615446">
    <property type="component" value="Unassembled WGS sequence"/>
</dbReference>
<sequence>MYFDPGIDSETKSEYWHSTLWEESSLFGDDQIKILEVIYKSGEFIYYHYNNERQLGRLRAILKNANNKYRLRIQEVVSYNSLPEIFKGRVKQERSITGEVWLKNEAYQMIAIS</sequence>
<evidence type="ECO:0000313" key="2">
    <source>
        <dbReference type="Proteomes" id="UP000615446"/>
    </source>
</evidence>
<gene>
    <name evidence="1" type="ORF">RCL2_001377200</name>
</gene>
<dbReference type="OrthoDB" id="2406375at2759"/>
<comment type="caution">
    <text evidence="1">The sequence shown here is derived from an EMBL/GenBank/DDBJ whole genome shotgun (WGS) entry which is preliminary data.</text>
</comment>
<accession>A0A8H3LHI7</accession>
<protein>
    <submittedName>
        <fullName evidence="1">Uncharacterized protein</fullName>
    </submittedName>
</protein>
<name>A0A8H3LHI7_9GLOM</name>